<keyword evidence="3" id="KW-0808">Transferase</keyword>
<keyword evidence="15" id="KW-1185">Reference proteome</keyword>
<feature type="transmembrane region" description="Helical" evidence="13">
    <location>
        <begin position="125"/>
        <end position="142"/>
    </location>
</feature>
<dbReference type="EMBL" id="JBHTGR010000017">
    <property type="protein sequence ID" value="MFC7747264.1"/>
    <property type="molecule type" value="Genomic_DNA"/>
</dbReference>
<evidence type="ECO:0000256" key="2">
    <source>
        <dbReference type="ARBA" id="ARBA00022475"/>
    </source>
</evidence>
<keyword evidence="2" id="KW-1003">Cell membrane</keyword>
<evidence type="ECO:0000313" key="14">
    <source>
        <dbReference type="EMBL" id="MFC7747264.1"/>
    </source>
</evidence>
<gene>
    <name evidence="14" type="ORF">ACFQU8_08450</name>
</gene>
<comment type="subcellular location">
    <subcellularLocation>
        <location evidence="1">Cell membrane</location>
        <topology evidence="1">Single-pass membrane protein</topology>
    </subcellularLocation>
</comment>
<evidence type="ECO:0000256" key="9">
    <source>
        <dbReference type="ARBA" id="ARBA00023588"/>
    </source>
</evidence>
<accession>A0ABW2UXG6</accession>
<evidence type="ECO:0000256" key="6">
    <source>
        <dbReference type="ARBA" id="ARBA00022989"/>
    </source>
</evidence>
<keyword evidence="8 14" id="KW-0012">Acyltransferase</keyword>
<evidence type="ECO:0000256" key="13">
    <source>
        <dbReference type="SAM" id="Phobius"/>
    </source>
</evidence>
<evidence type="ECO:0000256" key="3">
    <source>
        <dbReference type="ARBA" id="ARBA00022679"/>
    </source>
</evidence>
<evidence type="ECO:0000256" key="11">
    <source>
        <dbReference type="ARBA" id="ARBA00023667"/>
    </source>
</evidence>
<comment type="similarity">
    <text evidence="10">Belongs to the acyltransferase CrtO family.</text>
</comment>
<evidence type="ECO:0000256" key="10">
    <source>
        <dbReference type="ARBA" id="ARBA00023603"/>
    </source>
</evidence>
<keyword evidence="7 13" id="KW-0472">Membrane</keyword>
<comment type="pathway">
    <text evidence="9">Carotenoid biosynthesis; staphyloxanthin biosynthesis; staphyloxanthin from farnesyl diphosphate: step 5/5.</text>
</comment>
<dbReference type="InterPro" id="IPR044021">
    <property type="entry name" value="CrtO"/>
</dbReference>
<sequence>MTVATALWIVVSDIIAWGICHYAISYLCLKMPVSFFEKDGRWFRIASWERDGALWNQLVSVKRWKDLLIEGSSIVKQSYNKRYLHGTTRDALTRFAAETKRAELTHWLLIVPAPVFFLWNPVWAGWVMIGYALLANVPFILIQRYNRARIKVILAR</sequence>
<evidence type="ECO:0000256" key="1">
    <source>
        <dbReference type="ARBA" id="ARBA00004162"/>
    </source>
</evidence>
<keyword evidence="4 13" id="KW-0812">Transmembrane</keyword>
<keyword evidence="6 13" id="KW-1133">Transmembrane helix</keyword>
<evidence type="ECO:0000256" key="8">
    <source>
        <dbReference type="ARBA" id="ARBA00023315"/>
    </source>
</evidence>
<evidence type="ECO:0000256" key="12">
    <source>
        <dbReference type="ARBA" id="ARBA00025324"/>
    </source>
</evidence>
<organism evidence="14 15">
    <name type="scientific">Lentibacillus kimchii</name>
    <dbReference type="NCBI Taxonomy" id="1542911"/>
    <lineage>
        <taxon>Bacteria</taxon>
        <taxon>Bacillati</taxon>
        <taxon>Bacillota</taxon>
        <taxon>Bacilli</taxon>
        <taxon>Bacillales</taxon>
        <taxon>Bacillaceae</taxon>
        <taxon>Lentibacillus</taxon>
    </lineage>
</organism>
<reference evidence="15" key="1">
    <citation type="journal article" date="2019" name="Int. J. Syst. Evol. Microbiol.">
        <title>The Global Catalogue of Microorganisms (GCM) 10K type strain sequencing project: providing services to taxonomists for standard genome sequencing and annotation.</title>
        <authorList>
            <consortium name="The Broad Institute Genomics Platform"/>
            <consortium name="The Broad Institute Genome Sequencing Center for Infectious Disease"/>
            <person name="Wu L."/>
            <person name="Ma J."/>
        </authorList>
    </citation>
    <scope>NUCLEOTIDE SEQUENCE [LARGE SCALE GENOMIC DNA]</scope>
    <source>
        <strain evidence="15">JCM 30234</strain>
    </source>
</reference>
<evidence type="ECO:0000256" key="7">
    <source>
        <dbReference type="ARBA" id="ARBA00023136"/>
    </source>
</evidence>
<name>A0ABW2UXG6_9BACI</name>
<dbReference type="Pfam" id="PF18927">
    <property type="entry name" value="CrtO"/>
    <property type="match status" value="1"/>
</dbReference>
<evidence type="ECO:0000256" key="4">
    <source>
        <dbReference type="ARBA" id="ARBA00022692"/>
    </source>
</evidence>
<comment type="function">
    <text evidence="12">Catalyzes the acylation of glycosyl-4,4'-diaponeurosporenoate, i.e. the esterification of glucose at the C6'' position with the carboxyl group of the C(15) fatty acid 12-methyltetradecanoic acid, to yield staphyloxanthin. This is the last step in the biosynthesis of this orange pigment, present in most staphylococci strains.</text>
</comment>
<proteinExistence type="inferred from homology"/>
<comment type="caution">
    <text evidence="14">The sequence shown here is derived from an EMBL/GenBank/DDBJ whole genome shotgun (WGS) entry which is preliminary data.</text>
</comment>
<protein>
    <recommendedName>
        <fullName evidence="11">Glycosyl-4,4'-diaponeurosporenoate acyltransferase</fullName>
    </recommendedName>
</protein>
<keyword evidence="5" id="KW-0732">Signal</keyword>
<evidence type="ECO:0000313" key="15">
    <source>
        <dbReference type="Proteomes" id="UP001596620"/>
    </source>
</evidence>
<evidence type="ECO:0000256" key="5">
    <source>
        <dbReference type="ARBA" id="ARBA00022729"/>
    </source>
</evidence>
<dbReference type="Proteomes" id="UP001596620">
    <property type="component" value="Unassembled WGS sequence"/>
</dbReference>
<dbReference type="RefSeq" id="WP_382358782.1">
    <property type="nucleotide sequence ID" value="NZ_JBHTGR010000017.1"/>
</dbReference>
<feature type="transmembrane region" description="Helical" evidence="13">
    <location>
        <begin position="6"/>
        <end position="29"/>
    </location>
</feature>
<dbReference type="GO" id="GO:0016746">
    <property type="term" value="F:acyltransferase activity"/>
    <property type="evidence" value="ECO:0007669"/>
    <property type="project" value="UniProtKB-KW"/>
</dbReference>